<dbReference type="OrthoDB" id="750171at2759"/>
<dbReference type="NCBIfam" id="TIGR00756">
    <property type="entry name" value="PPR"/>
    <property type="match status" value="7"/>
</dbReference>
<dbReference type="PROSITE" id="PS51375">
    <property type="entry name" value="PPR"/>
    <property type="match status" value="6"/>
</dbReference>
<dbReference type="Gene3D" id="1.25.40.10">
    <property type="entry name" value="Tetratricopeptide repeat domain"/>
    <property type="match status" value="6"/>
</dbReference>
<proteinExistence type="predicted"/>
<evidence type="ECO:0000256" key="1">
    <source>
        <dbReference type="ARBA" id="ARBA00022737"/>
    </source>
</evidence>
<dbReference type="EMBL" id="JAKUCV010004294">
    <property type="protein sequence ID" value="KAJ4835796.1"/>
    <property type="molecule type" value="Genomic_DNA"/>
</dbReference>
<feature type="repeat" description="PPR" evidence="2">
    <location>
        <begin position="43"/>
        <end position="77"/>
    </location>
</feature>
<feature type="repeat" description="PPR" evidence="2">
    <location>
        <begin position="144"/>
        <end position="178"/>
    </location>
</feature>
<dbReference type="Pfam" id="PF20431">
    <property type="entry name" value="E_motif"/>
    <property type="match status" value="1"/>
</dbReference>
<accession>A0A9Q0FQN0</accession>
<dbReference type="Proteomes" id="UP001141552">
    <property type="component" value="Unassembled WGS sequence"/>
</dbReference>
<dbReference type="InterPro" id="IPR011990">
    <property type="entry name" value="TPR-like_helical_dom_sf"/>
</dbReference>
<dbReference type="FunFam" id="1.25.40.10:FF:000606">
    <property type="entry name" value="Putative pentatricopeptide repeat-containing protein"/>
    <property type="match status" value="1"/>
</dbReference>
<dbReference type="Pfam" id="PF13041">
    <property type="entry name" value="PPR_2"/>
    <property type="match status" value="2"/>
</dbReference>
<reference evidence="3" key="1">
    <citation type="submission" date="2022-02" db="EMBL/GenBank/DDBJ databases">
        <authorList>
            <person name="Henning P.M."/>
            <person name="McCubbin A.G."/>
            <person name="Shore J.S."/>
        </authorList>
    </citation>
    <scope>NUCLEOTIDE SEQUENCE</scope>
    <source>
        <strain evidence="3">F60SS</strain>
        <tissue evidence="3">Leaves</tissue>
    </source>
</reference>
<dbReference type="GO" id="GO:0009451">
    <property type="term" value="P:RNA modification"/>
    <property type="evidence" value="ECO:0007669"/>
    <property type="project" value="InterPro"/>
</dbReference>
<comment type="caution">
    <text evidence="3">The sequence shown here is derived from an EMBL/GenBank/DDBJ whole genome shotgun (WGS) entry which is preliminary data.</text>
</comment>
<reference evidence="3" key="2">
    <citation type="journal article" date="2023" name="Plants (Basel)">
        <title>Annotation of the Turnera subulata (Passifloraceae) Draft Genome Reveals the S-Locus Evolved after the Divergence of Turneroideae from Passifloroideae in a Stepwise Manner.</title>
        <authorList>
            <person name="Henning P.M."/>
            <person name="Roalson E.H."/>
            <person name="Mir W."/>
            <person name="McCubbin A.G."/>
            <person name="Shore J.S."/>
        </authorList>
    </citation>
    <scope>NUCLEOTIDE SEQUENCE</scope>
    <source>
        <strain evidence="3">F60SS</strain>
    </source>
</reference>
<dbReference type="PANTHER" id="PTHR47926:SF436">
    <property type="entry name" value="PENTATRICOPEPTIDE REPEAT-CONTAINING PROTEIN ELI1, CHLOROPLASTIC-LIKE ISOFORM X2"/>
    <property type="match status" value="1"/>
</dbReference>
<dbReference type="Pfam" id="PF01535">
    <property type="entry name" value="PPR"/>
    <property type="match status" value="6"/>
</dbReference>
<organism evidence="3 4">
    <name type="scientific">Turnera subulata</name>
    <dbReference type="NCBI Taxonomy" id="218843"/>
    <lineage>
        <taxon>Eukaryota</taxon>
        <taxon>Viridiplantae</taxon>
        <taxon>Streptophyta</taxon>
        <taxon>Embryophyta</taxon>
        <taxon>Tracheophyta</taxon>
        <taxon>Spermatophyta</taxon>
        <taxon>Magnoliopsida</taxon>
        <taxon>eudicotyledons</taxon>
        <taxon>Gunneridae</taxon>
        <taxon>Pentapetalae</taxon>
        <taxon>rosids</taxon>
        <taxon>fabids</taxon>
        <taxon>Malpighiales</taxon>
        <taxon>Passifloraceae</taxon>
        <taxon>Turnera</taxon>
    </lineage>
</organism>
<keyword evidence="4" id="KW-1185">Reference proteome</keyword>
<feature type="repeat" description="PPR" evidence="2">
    <location>
        <begin position="206"/>
        <end position="240"/>
    </location>
</feature>
<dbReference type="PANTHER" id="PTHR47926">
    <property type="entry name" value="PENTATRICOPEPTIDE REPEAT-CONTAINING PROTEIN"/>
    <property type="match status" value="1"/>
</dbReference>
<name>A0A9Q0FQN0_9ROSI</name>
<feature type="repeat" description="PPR" evidence="2">
    <location>
        <begin position="439"/>
        <end position="473"/>
    </location>
</feature>
<sequence length="619" mass="69069">MILSGLLREDTFAASKVLKFSTESPFIRINQSCKIFDYVENPNGFVYNTMMRAFIQRNKAYYALSMYKMMLEGKVEADNYTFPLLLQSCSVRLAEVEGRLVHGHVLKVGFHSDVYVQNTLIHMYAVCGEMNDARNVFDESPVLDLVSWNSILAGYVAVGNVEEAKCIYDAMPERNVIASNSMIVLFGKKGHVLEARRLFNEMEERDLVSWSALISCYEQNEMHEEALVMFKEMTGEGIVMDEVVVLSVLAACAHLSAVEVGKSVHGLAVKYGIESFVSLQNALIHMYSTCGDLVAAESLFTGGCSSDVISWNSMISGYLKYGKVEMARDLFDSMPKRDVVSWSTMVSGYSQHDRFADALELFQEMQINGFTPEEMTLVSVISACTHLAAFDQGKWVHTYITKNGLKISVFLGTALIDMYMKFGFIENAVDIFQSMEDKGVPTWNVMISGLAMNGLVEKSLDMFSKMKECGLVPNGITFVAVLGACRHMGLVDQGRSHFHSMIHEHKIEPNVKHYGCMVDLLARAGMLKEAEELLYSIPMAPDVSTWGALLGACEKFGDNEIGERVGRKLVELHPDHDGFNVLLSKISASKGNWDDVHEIWGKMMQHGVTKTRGCSMIES</sequence>
<dbReference type="FunFam" id="1.25.40.10:FF:000348">
    <property type="entry name" value="Pentatricopeptide repeat-containing protein chloroplastic"/>
    <property type="match status" value="1"/>
</dbReference>
<feature type="repeat" description="PPR" evidence="2">
    <location>
        <begin position="338"/>
        <end position="372"/>
    </location>
</feature>
<feature type="repeat" description="PPR" evidence="2">
    <location>
        <begin position="307"/>
        <end position="337"/>
    </location>
</feature>
<dbReference type="GO" id="GO:0003723">
    <property type="term" value="F:RNA binding"/>
    <property type="evidence" value="ECO:0007669"/>
    <property type="project" value="InterPro"/>
</dbReference>
<evidence type="ECO:0000313" key="3">
    <source>
        <dbReference type="EMBL" id="KAJ4835796.1"/>
    </source>
</evidence>
<gene>
    <name evidence="3" type="ORF">Tsubulata_029230</name>
</gene>
<dbReference type="InterPro" id="IPR046960">
    <property type="entry name" value="PPR_At4g14850-like_plant"/>
</dbReference>
<dbReference type="FunFam" id="1.25.40.10:FF:000417">
    <property type="entry name" value="Pentatricopeptide repeat-containing protein At4g38010"/>
    <property type="match status" value="1"/>
</dbReference>
<dbReference type="InterPro" id="IPR002885">
    <property type="entry name" value="PPR_rpt"/>
</dbReference>
<evidence type="ECO:0000313" key="4">
    <source>
        <dbReference type="Proteomes" id="UP001141552"/>
    </source>
</evidence>
<evidence type="ECO:0008006" key="5">
    <source>
        <dbReference type="Google" id="ProtNLM"/>
    </source>
</evidence>
<evidence type="ECO:0000256" key="2">
    <source>
        <dbReference type="PROSITE-ProRule" id="PRU00708"/>
    </source>
</evidence>
<protein>
    <recommendedName>
        <fullName evidence="5">Pentacotripeptide-repeat region of PRORP domain-containing protein</fullName>
    </recommendedName>
</protein>
<keyword evidence="1" id="KW-0677">Repeat</keyword>
<dbReference type="AlphaFoldDB" id="A0A9Q0FQN0"/>
<dbReference type="InterPro" id="IPR046848">
    <property type="entry name" value="E_motif"/>
</dbReference>
<dbReference type="FunFam" id="1.25.40.10:FF:000184">
    <property type="entry name" value="Pentatricopeptide repeat-containing protein, chloroplastic"/>
    <property type="match status" value="1"/>
</dbReference>